<comment type="caution">
    <text evidence="1">The sequence shown here is derived from an EMBL/GenBank/DDBJ whole genome shotgun (WGS) entry which is preliminary data.</text>
</comment>
<dbReference type="AlphaFoldDB" id="A0A9N9HYC9"/>
<proteinExistence type="predicted"/>
<feature type="non-terminal residue" evidence="1">
    <location>
        <position position="168"/>
    </location>
</feature>
<evidence type="ECO:0000313" key="2">
    <source>
        <dbReference type="Proteomes" id="UP000789405"/>
    </source>
</evidence>
<keyword evidence="2" id="KW-1185">Reference proteome</keyword>
<dbReference type="GO" id="GO:0031123">
    <property type="term" value="P:RNA 3'-end processing"/>
    <property type="evidence" value="ECO:0007669"/>
    <property type="project" value="TreeGrafter"/>
</dbReference>
<dbReference type="PANTHER" id="PTHR12271:SF40">
    <property type="entry name" value="POLY(A) RNA POLYMERASE GLD2"/>
    <property type="match status" value="1"/>
</dbReference>
<dbReference type="Gene3D" id="1.10.1410.10">
    <property type="match status" value="2"/>
</dbReference>
<organism evidence="1 2">
    <name type="scientific">Dentiscutata erythropus</name>
    <dbReference type="NCBI Taxonomy" id="1348616"/>
    <lineage>
        <taxon>Eukaryota</taxon>
        <taxon>Fungi</taxon>
        <taxon>Fungi incertae sedis</taxon>
        <taxon>Mucoromycota</taxon>
        <taxon>Glomeromycotina</taxon>
        <taxon>Glomeromycetes</taxon>
        <taxon>Diversisporales</taxon>
        <taxon>Gigasporaceae</taxon>
        <taxon>Dentiscutata</taxon>
    </lineage>
</organism>
<name>A0A9N9HYC9_9GLOM</name>
<dbReference type="OrthoDB" id="2274644at2759"/>
<accession>A0A9N9HYC9</accession>
<dbReference type="PANTHER" id="PTHR12271">
    <property type="entry name" value="POLY A POLYMERASE CID PAP -RELATED"/>
    <property type="match status" value="1"/>
</dbReference>
<reference evidence="1" key="1">
    <citation type="submission" date="2021-06" db="EMBL/GenBank/DDBJ databases">
        <authorList>
            <person name="Kallberg Y."/>
            <person name="Tangrot J."/>
            <person name="Rosling A."/>
        </authorList>
    </citation>
    <scope>NUCLEOTIDE SEQUENCE</scope>
    <source>
        <strain evidence="1">MA453B</strain>
    </source>
</reference>
<gene>
    <name evidence="1" type="ORF">DERYTH_LOCUS13645</name>
</gene>
<dbReference type="GO" id="GO:0016779">
    <property type="term" value="F:nucleotidyltransferase activity"/>
    <property type="evidence" value="ECO:0007669"/>
    <property type="project" value="TreeGrafter"/>
</dbReference>
<dbReference type="Proteomes" id="UP000789405">
    <property type="component" value="Unassembled WGS sequence"/>
</dbReference>
<protein>
    <submittedName>
        <fullName evidence="1">1602_t:CDS:1</fullName>
    </submittedName>
</protein>
<evidence type="ECO:0000313" key="1">
    <source>
        <dbReference type="EMBL" id="CAG8711775.1"/>
    </source>
</evidence>
<sequence length="168" mass="19685">CGTLSSYTWTCMVLNFLQMRNSPILPVLKVNRKNEDIELLKVGYKNNESIGRCLNKYKKNWMRWKLCIEEPFNIERNLGNGVSYDSFKKIRKEFHRAVRILYKADLKVCCQALTPQAEIYEKYEYNDDGSNIITNIITTLLDEIYEYENYDDRSLVITSEALNGISAK</sequence>
<dbReference type="EMBL" id="CAJVPY010009720">
    <property type="protein sequence ID" value="CAG8711775.1"/>
    <property type="molecule type" value="Genomic_DNA"/>
</dbReference>
<dbReference type="SUPFAM" id="SSF81631">
    <property type="entry name" value="PAP/OAS1 substrate-binding domain"/>
    <property type="match status" value="1"/>
</dbReference>